<name>A0A0A0LNN8_CUCSA</name>
<proteinExistence type="predicted"/>
<keyword evidence="3 5" id="KW-0862">Zinc</keyword>
<keyword evidence="4" id="KW-0238">DNA-binding</keyword>
<dbReference type="eggNOG" id="KOG1595">
    <property type="taxonomic scope" value="Eukaryota"/>
</dbReference>
<accession>A0A0A0LNN8</accession>
<feature type="zinc finger region" description="C3H1-type" evidence="5">
    <location>
        <begin position="110"/>
        <end position="137"/>
    </location>
</feature>
<dbReference type="Gramene" id="KGN62412">
    <property type="protein sequence ID" value="KGN62412"/>
    <property type="gene ID" value="Csa_2G352420"/>
</dbReference>
<dbReference type="Pfam" id="PF25512">
    <property type="entry name" value="zf-CCCH_AtC3H23"/>
    <property type="match status" value="1"/>
</dbReference>
<dbReference type="OMA" id="PHPTIHI"/>
<dbReference type="PANTHER" id="PTHR14493">
    <property type="entry name" value="UNKEMPT FAMILY MEMBER"/>
    <property type="match status" value="1"/>
</dbReference>
<evidence type="ECO:0000256" key="5">
    <source>
        <dbReference type="PROSITE-ProRule" id="PRU00723"/>
    </source>
</evidence>
<dbReference type="GO" id="GO:0008270">
    <property type="term" value="F:zinc ion binding"/>
    <property type="evidence" value="ECO:0007669"/>
    <property type="project" value="UniProtKB-KW"/>
</dbReference>
<dbReference type="SMART" id="SM00356">
    <property type="entry name" value="ZnF_C3H1"/>
    <property type="match status" value="2"/>
</dbReference>
<reference evidence="7 8" key="3">
    <citation type="journal article" date="2010" name="BMC Genomics">
        <title>Transcriptome sequencing and comparative analysis of cucumber flowers with different sex types.</title>
        <authorList>
            <person name="Guo S."/>
            <person name="Zheng Y."/>
            <person name="Joung J.G."/>
            <person name="Liu S."/>
            <person name="Zhang Z."/>
            <person name="Crasta O.R."/>
            <person name="Sobral B.W."/>
            <person name="Xu Y."/>
            <person name="Huang S."/>
            <person name="Fei Z."/>
        </authorList>
    </citation>
    <scope>NUCLEOTIDE SEQUENCE [LARGE SCALE GENOMIC DNA]</scope>
    <source>
        <strain evidence="8">cv. 9930</strain>
    </source>
</reference>
<dbReference type="Gene3D" id="4.10.1000.10">
    <property type="entry name" value="Zinc finger, CCCH-type"/>
    <property type="match status" value="1"/>
</dbReference>
<dbReference type="EMBL" id="CM002923">
    <property type="protein sequence ID" value="KGN62412.1"/>
    <property type="molecule type" value="Genomic_DNA"/>
</dbReference>
<dbReference type="GO" id="GO:0003677">
    <property type="term" value="F:DNA binding"/>
    <property type="evidence" value="ECO:0007669"/>
    <property type="project" value="UniProtKB-KW"/>
</dbReference>
<dbReference type="AlphaFoldDB" id="A0A0A0LNN8"/>
<sequence length="307" mass="34379">MIAESMLLNPTSHISTWDSLDDPSPAISSYFSTAHVSPLDSPTAALMDFDSSLWEDPDLPAPVDAYSCDQFRMYEFKVRSCARGRSHDWTKCPYAHTGEKARRRDPRKFNYSGAECPDLRHGCCKKGDACEYAHGTFEIWLHPDRYRTQPCRDGTGCRRRVCFFAHTSEQLRIPGKQSVRSPRAREMAIPAVSSPTSILLSPSSDSPPLSPISPVISGGESFSRLVALMHSLRLDELKTNPGVSSFSPNLRRSSGAAFDLWDRENEEEPAMERVESGRNLRAQMYAKLMRENSVDRVRPMISAGSLN</sequence>
<evidence type="ECO:0000259" key="6">
    <source>
        <dbReference type="PROSITE" id="PS50103"/>
    </source>
</evidence>
<dbReference type="PROSITE" id="PS50103">
    <property type="entry name" value="ZF_C3H1"/>
    <property type="match status" value="1"/>
</dbReference>
<dbReference type="Proteomes" id="UP000029981">
    <property type="component" value="Chromosome 2"/>
</dbReference>
<organism evidence="7 8">
    <name type="scientific">Cucumis sativus</name>
    <name type="common">Cucumber</name>
    <dbReference type="NCBI Taxonomy" id="3659"/>
    <lineage>
        <taxon>Eukaryota</taxon>
        <taxon>Viridiplantae</taxon>
        <taxon>Streptophyta</taxon>
        <taxon>Embryophyta</taxon>
        <taxon>Tracheophyta</taxon>
        <taxon>Spermatophyta</taxon>
        <taxon>Magnoliopsida</taxon>
        <taxon>eudicotyledons</taxon>
        <taxon>Gunneridae</taxon>
        <taxon>Pentapetalae</taxon>
        <taxon>rosids</taxon>
        <taxon>fabids</taxon>
        <taxon>Cucurbitales</taxon>
        <taxon>Cucurbitaceae</taxon>
        <taxon>Benincaseae</taxon>
        <taxon>Cucumis</taxon>
    </lineage>
</organism>
<dbReference type="InterPro" id="IPR045234">
    <property type="entry name" value="Unkempt-like"/>
</dbReference>
<evidence type="ECO:0000256" key="2">
    <source>
        <dbReference type="ARBA" id="ARBA00022771"/>
    </source>
</evidence>
<keyword evidence="1 5" id="KW-0479">Metal-binding</keyword>
<keyword evidence="8" id="KW-1185">Reference proteome</keyword>
<evidence type="ECO:0000256" key="4">
    <source>
        <dbReference type="ARBA" id="ARBA00023125"/>
    </source>
</evidence>
<evidence type="ECO:0000313" key="7">
    <source>
        <dbReference type="EMBL" id="KGN62412.1"/>
    </source>
</evidence>
<reference evidence="7 8" key="2">
    <citation type="journal article" date="2009" name="PLoS ONE">
        <title>An integrated genetic and cytogenetic map of the cucumber genome.</title>
        <authorList>
            <person name="Ren Y."/>
            <person name="Zhang Z."/>
            <person name="Liu J."/>
            <person name="Staub J.E."/>
            <person name="Han Y."/>
            <person name="Cheng Z."/>
            <person name="Li X."/>
            <person name="Lu J."/>
            <person name="Miao H."/>
            <person name="Kang H."/>
            <person name="Xie B."/>
            <person name="Gu X."/>
            <person name="Wang X."/>
            <person name="Du Y."/>
            <person name="Jin W."/>
            <person name="Huang S."/>
        </authorList>
    </citation>
    <scope>NUCLEOTIDE SEQUENCE [LARGE SCALE GENOMIC DNA]</scope>
    <source>
        <strain evidence="8">cv. 9930</strain>
    </source>
</reference>
<evidence type="ECO:0000256" key="1">
    <source>
        <dbReference type="ARBA" id="ARBA00022723"/>
    </source>
</evidence>
<reference evidence="7 8" key="4">
    <citation type="journal article" date="2011" name="BMC Genomics">
        <title>RNA-Seq improves annotation of protein-coding genes in the cucumber genome.</title>
        <authorList>
            <person name="Li Z."/>
            <person name="Zhang Z."/>
            <person name="Yan P."/>
            <person name="Huang S."/>
            <person name="Fei Z."/>
            <person name="Lin K."/>
        </authorList>
    </citation>
    <scope>NUCLEOTIDE SEQUENCE [LARGE SCALE GENOMIC DNA]</scope>
    <source>
        <strain evidence="8">cv. 9930</strain>
    </source>
</reference>
<reference evidence="7 8" key="1">
    <citation type="journal article" date="2009" name="Nat. Genet.">
        <title>The genome of the cucumber, Cucumis sativus L.</title>
        <authorList>
            <person name="Huang S."/>
            <person name="Li R."/>
            <person name="Zhang Z."/>
            <person name="Li L."/>
            <person name="Gu X."/>
            <person name="Fan W."/>
            <person name="Lucas W.J."/>
            <person name="Wang X."/>
            <person name="Xie B."/>
            <person name="Ni P."/>
            <person name="Ren Y."/>
            <person name="Zhu H."/>
            <person name="Li J."/>
            <person name="Lin K."/>
            <person name="Jin W."/>
            <person name="Fei Z."/>
            <person name="Li G."/>
            <person name="Staub J."/>
            <person name="Kilian A."/>
            <person name="van der Vossen E.A."/>
            <person name="Wu Y."/>
            <person name="Guo J."/>
            <person name="He J."/>
            <person name="Jia Z."/>
            <person name="Ren Y."/>
            <person name="Tian G."/>
            <person name="Lu Y."/>
            <person name="Ruan J."/>
            <person name="Qian W."/>
            <person name="Wang M."/>
            <person name="Huang Q."/>
            <person name="Li B."/>
            <person name="Xuan Z."/>
            <person name="Cao J."/>
            <person name="Asan"/>
            <person name="Wu Z."/>
            <person name="Zhang J."/>
            <person name="Cai Q."/>
            <person name="Bai Y."/>
            <person name="Zhao B."/>
            <person name="Han Y."/>
            <person name="Li Y."/>
            <person name="Li X."/>
            <person name="Wang S."/>
            <person name="Shi Q."/>
            <person name="Liu S."/>
            <person name="Cho W.K."/>
            <person name="Kim J.Y."/>
            <person name="Xu Y."/>
            <person name="Heller-Uszynska K."/>
            <person name="Miao H."/>
            <person name="Cheng Z."/>
            <person name="Zhang S."/>
            <person name="Wu J."/>
            <person name="Yang Y."/>
            <person name="Kang H."/>
            <person name="Li M."/>
            <person name="Liang H."/>
            <person name="Ren X."/>
            <person name="Shi Z."/>
            <person name="Wen M."/>
            <person name="Jian M."/>
            <person name="Yang H."/>
            <person name="Zhang G."/>
            <person name="Yang Z."/>
            <person name="Chen R."/>
            <person name="Liu S."/>
            <person name="Li J."/>
            <person name="Ma L."/>
            <person name="Liu H."/>
            <person name="Zhou Y."/>
            <person name="Zhao J."/>
            <person name="Fang X."/>
            <person name="Li G."/>
            <person name="Fang L."/>
            <person name="Li Y."/>
            <person name="Liu D."/>
            <person name="Zheng H."/>
            <person name="Zhang Y."/>
            <person name="Qin N."/>
            <person name="Li Z."/>
            <person name="Yang G."/>
            <person name="Yang S."/>
            <person name="Bolund L."/>
            <person name="Kristiansen K."/>
            <person name="Zheng H."/>
            <person name="Li S."/>
            <person name="Zhang X."/>
            <person name="Yang H."/>
            <person name="Wang J."/>
            <person name="Sun R."/>
            <person name="Zhang B."/>
            <person name="Jiang S."/>
            <person name="Wang J."/>
            <person name="Du Y."/>
            <person name="Li S."/>
        </authorList>
    </citation>
    <scope>NUCLEOTIDE SEQUENCE [LARGE SCALE GENOMIC DNA]</scope>
    <source>
        <strain evidence="8">cv. 9930</strain>
    </source>
</reference>
<dbReference type="InterPro" id="IPR057444">
    <property type="entry name" value="Znf-CCCH_AtC3H23-like"/>
</dbReference>
<keyword evidence="2 5" id="KW-0863">Zinc-finger</keyword>
<protein>
    <recommendedName>
        <fullName evidence="6">C3H1-type domain-containing protein</fullName>
    </recommendedName>
</protein>
<dbReference type="InterPro" id="IPR000571">
    <property type="entry name" value="Znf_CCCH"/>
</dbReference>
<dbReference type="PANTHER" id="PTHR14493:SF147">
    <property type="entry name" value="ZINC FINGER CCCH DOMAIN-CONTAINING PROTEIN 23"/>
    <property type="match status" value="1"/>
</dbReference>
<evidence type="ECO:0000256" key="3">
    <source>
        <dbReference type="ARBA" id="ARBA00022833"/>
    </source>
</evidence>
<feature type="domain" description="C3H1-type" evidence="6">
    <location>
        <begin position="110"/>
        <end position="137"/>
    </location>
</feature>
<gene>
    <name evidence="7" type="ORF">Csa_2G352420</name>
</gene>
<evidence type="ECO:0000313" key="8">
    <source>
        <dbReference type="Proteomes" id="UP000029981"/>
    </source>
</evidence>